<evidence type="ECO:0008006" key="4">
    <source>
        <dbReference type="Google" id="ProtNLM"/>
    </source>
</evidence>
<proteinExistence type="predicted"/>
<accession>A0AAU9JFV4</accession>
<dbReference type="PANTHER" id="PTHR45632">
    <property type="entry name" value="LD33804P"/>
    <property type="match status" value="1"/>
</dbReference>
<name>A0AAU9JFV4_9CILI</name>
<protein>
    <recommendedName>
        <fullName evidence="4">Kelch repeat protein</fullName>
    </recommendedName>
</protein>
<gene>
    <name evidence="2" type="ORF">BSTOLATCC_MIC24213</name>
</gene>
<sequence length="371" mass="41815">MVSPIQPSDLEKIGQVSDFLQNSLKKIDQSYETISNIIKETSKEELGKIISQAQIEIEKTENEIKKLDQGEVPDDIIYEKVNPTITIELKNVLNTYFKEFKIVMDNLESDGSIVYEVPFNSATITMLDVKTKTITKQNLPYINHIAPSVTQINDNELLIAGGIAYGNFQARDTAILLNLSSLTPITLPTTLNFARGYHTAHKIENSVFIFGGSNSDSFNAQPVQPIERYDINTQTFTVVSQLINSRSCCGSCVYKRKIYLTGGWGNERSIEVYDPNQNTITMLAISLNYPGTSLSVPMKNCILIISGNHVSKFYPERDRITEYGVVEAHNMGYFSIGTPACYDGKIYMYRAWNNGLWYYDYLANKIEPLPL</sequence>
<feature type="coiled-coil region" evidence="1">
    <location>
        <begin position="43"/>
        <end position="70"/>
    </location>
</feature>
<dbReference type="AlphaFoldDB" id="A0AAU9JFV4"/>
<dbReference type="SUPFAM" id="SSF117281">
    <property type="entry name" value="Kelch motif"/>
    <property type="match status" value="1"/>
</dbReference>
<dbReference type="InterPro" id="IPR006652">
    <property type="entry name" value="Kelch_1"/>
</dbReference>
<evidence type="ECO:0000313" key="2">
    <source>
        <dbReference type="EMBL" id="CAG9319662.1"/>
    </source>
</evidence>
<evidence type="ECO:0000313" key="3">
    <source>
        <dbReference type="Proteomes" id="UP001162131"/>
    </source>
</evidence>
<keyword evidence="3" id="KW-1185">Reference proteome</keyword>
<dbReference type="Pfam" id="PF01344">
    <property type="entry name" value="Kelch_1"/>
    <property type="match status" value="2"/>
</dbReference>
<dbReference type="EMBL" id="CAJZBQ010000023">
    <property type="protein sequence ID" value="CAG9319662.1"/>
    <property type="molecule type" value="Genomic_DNA"/>
</dbReference>
<reference evidence="2" key="1">
    <citation type="submission" date="2021-09" db="EMBL/GenBank/DDBJ databases">
        <authorList>
            <consortium name="AG Swart"/>
            <person name="Singh M."/>
            <person name="Singh A."/>
            <person name="Seah K."/>
            <person name="Emmerich C."/>
        </authorList>
    </citation>
    <scope>NUCLEOTIDE SEQUENCE</scope>
    <source>
        <strain evidence="2">ATCC30299</strain>
    </source>
</reference>
<dbReference type="SMART" id="SM00612">
    <property type="entry name" value="Kelch"/>
    <property type="match status" value="2"/>
</dbReference>
<comment type="caution">
    <text evidence="2">The sequence shown here is derived from an EMBL/GenBank/DDBJ whole genome shotgun (WGS) entry which is preliminary data.</text>
</comment>
<dbReference type="InterPro" id="IPR015915">
    <property type="entry name" value="Kelch-typ_b-propeller"/>
</dbReference>
<organism evidence="2 3">
    <name type="scientific">Blepharisma stoltei</name>
    <dbReference type="NCBI Taxonomy" id="1481888"/>
    <lineage>
        <taxon>Eukaryota</taxon>
        <taxon>Sar</taxon>
        <taxon>Alveolata</taxon>
        <taxon>Ciliophora</taxon>
        <taxon>Postciliodesmatophora</taxon>
        <taxon>Heterotrichea</taxon>
        <taxon>Heterotrichida</taxon>
        <taxon>Blepharismidae</taxon>
        <taxon>Blepharisma</taxon>
    </lineage>
</organism>
<keyword evidence="1" id="KW-0175">Coiled coil</keyword>
<evidence type="ECO:0000256" key="1">
    <source>
        <dbReference type="SAM" id="Coils"/>
    </source>
</evidence>
<dbReference type="Proteomes" id="UP001162131">
    <property type="component" value="Unassembled WGS sequence"/>
</dbReference>
<dbReference type="Gene3D" id="2.120.10.80">
    <property type="entry name" value="Kelch-type beta propeller"/>
    <property type="match status" value="1"/>
</dbReference>